<evidence type="ECO:0000256" key="1">
    <source>
        <dbReference type="SAM" id="MobiDB-lite"/>
    </source>
</evidence>
<reference evidence="3 4" key="1">
    <citation type="journal article" date="2012" name="Environ. Microbiol.">
        <title>The genome of the ammonia-oxidizing Candidatus Nitrososphaera gargensis: insights into metabolic versatility and environmental adaptations.</title>
        <authorList>
            <person name="Spang A."/>
            <person name="Poehlein A."/>
            <person name="Offre P."/>
            <person name="Zumbragel S."/>
            <person name="Haider S."/>
            <person name="Rychlik N."/>
            <person name="Nowka B."/>
            <person name="Schmeisser C."/>
            <person name="Lebedeva E.V."/>
            <person name="Rattei T."/>
            <person name="Bohm C."/>
            <person name="Schmid M."/>
            <person name="Galushko A."/>
            <person name="Hatzenpichler R."/>
            <person name="Weinmaier T."/>
            <person name="Daniel R."/>
            <person name="Schleper C."/>
            <person name="Spieck E."/>
            <person name="Streit W."/>
            <person name="Wagner M."/>
        </authorList>
    </citation>
    <scope>NUCLEOTIDE SEQUENCE [LARGE SCALE GENOMIC DNA]</scope>
    <source>
        <strain evidence="4">Ga9.2</strain>
    </source>
</reference>
<keyword evidence="2" id="KW-1133">Transmembrane helix</keyword>
<evidence type="ECO:0000256" key="2">
    <source>
        <dbReference type="SAM" id="Phobius"/>
    </source>
</evidence>
<dbReference type="KEGG" id="nga:Ngar_c08610"/>
<dbReference type="Proteomes" id="UP000008037">
    <property type="component" value="Chromosome"/>
</dbReference>
<dbReference type="HOGENOM" id="CLU_798335_0_0_2"/>
<feature type="region of interest" description="Disordered" evidence="1">
    <location>
        <begin position="275"/>
        <end position="313"/>
    </location>
</feature>
<proteinExistence type="predicted"/>
<dbReference type="AlphaFoldDB" id="K0IG61"/>
<dbReference type="EMBL" id="CP002408">
    <property type="protein sequence ID" value="AFU57803.1"/>
    <property type="molecule type" value="Genomic_DNA"/>
</dbReference>
<dbReference type="STRING" id="1237085.Ngar_c08610"/>
<dbReference type="BioCyc" id="CNIT1237085:G1324-859-MONOMER"/>
<feature type="compositionally biased region" description="Polar residues" evidence="1">
    <location>
        <begin position="299"/>
        <end position="310"/>
    </location>
</feature>
<organism evidence="3 4">
    <name type="scientific">Nitrososphaera gargensis (strain Ga9.2)</name>
    <dbReference type="NCBI Taxonomy" id="1237085"/>
    <lineage>
        <taxon>Archaea</taxon>
        <taxon>Nitrososphaerota</taxon>
        <taxon>Nitrososphaeria</taxon>
        <taxon>Nitrososphaerales</taxon>
        <taxon>Nitrososphaeraceae</taxon>
        <taxon>Nitrososphaera</taxon>
    </lineage>
</organism>
<feature type="transmembrane region" description="Helical" evidence="2">
    <location>
        <begin position="15"/>
        <end position="37"/>
    </location>
</feature>
<gene>
    <name evidence="3" type="ordered locus">Ngar_c08610</name>
</gene>
<evidence type="ECO:0000313" key="4">
    <source>
        <dbReference type="Proteomes" id="UP000008037"/>
    </source>
</evidence>
<protein>
    <submittedName>
        <fullName evidence="3">Uncharacterized protein</fullName>
    </submittedName>
</protein>
<name>K0IG61_NITGG</name>
<accession>K0IG61</accession>
<evidence type="ECO:0000313" key="3">
    <source>
        <dbReference type="EMBL" id="AFU57803.1"/>
    </source>
</evidence>
<sequence length="344" mass="37212">MIPTKIRGEDGRIRGNAIIGMVVAAMIVAMVPAIVAINNNGNADMIAEAANHKNRPYFKVIANNALYEPNAGKTNVFGPGGIFPFFNDTFSCGDAITCGVQVEGDRFRGVFKEGGGEENKFIAEYVSPITYGDHQVAGHKYRIELIDTLWNSSEVAMPTRQAQFLAEKGNVAFNQIQHGHSNIDRADVPMFFNDVALYGHVNVYDVTDGNKLVAENLFTHLMVGKVVDEEKAFENLQFTPATQTVVALFVVNIPSGVELPGGIGPLTPEQAISFTPLGDDTSLGSTPPVDYGQLEDEGLSTQEPMSQSTPWPVDNPEQPVFFTFLLFTDVKAGFSSNGQMAGLS</sequence>
<keyword evidence="2" id="KW-0472">Membrane</keyword>
<keyword evidence="2" id="KW-0812">Transmembrane</keyword>
<dbReference type="InParanoid" id="K0IG61"/>
<keyword evidence="4" id="KW-1185">Reference proteome</keyword>